<gene>
    <name evidence="2" type="ORF">HNR15_003096</name>
</gene>
<evidence type="ECO:0000313" key="3">
    <source>
        <dbReference type="Proteomes" id="UP000571817"/>
    </source>
</evidence>
<proteinExistence type="predicted"/>
<feature type="signal peptide" evidence="1">
    <location>
        <begin position="1"/>
        <end position="24"/>
    </location>
</feature>
<accession>A0A853DJC3</accession>
<protein>
    <submittedName>
        <fullName evidence="2">Uncharacterized protein</fullName>
    </submittedName>
</protein>
<comment type="caution">
    <text evidence="2">The sequence shown here is derived from an EMBL/GenBank/DDBJ whole genome shotgun (WGS) entry which is preliminary data.</text>
</comment>
<feature type="chain" id="PRO_5032304164" evidence="1">
    <location>
        <begin position="25"/>
        <end position="271"/>
    </location>
</feature>
<evidence type="ECO:0000256" key="1">
    <source>
        <dbReference type="SAM" id="SignalP"/>
    </source>
</evidence>
<keyword evidence="3" id="KW-1185">Reference proteome</keyword>
<dbReference type="RefSeq" id="WP_179483226.1">
    <property type="nucleotide sequence ID" value="NZ_JACCFW010000001.1"/>
</dbReference>
<dbReference type="Proteomes" id="UP000571817">
    <property type="component" value="Unassembled WGS sequence"/>
</dbReference>
<evidence type="ECO:0000313" key="2">
    <source>
        <dbReference type="EMBL" id="NYJ76133.1"/>
    </source>
</evidence>
<sequence>MNRFLLIGAVAGLSVAGTSAVAWAAGDGGAAGAHHQPAGRAHPAVVAQPVDNTVESKFTPIVPCRAADTRYGGGPLAANTTRNFRVVGTTSFASQGGSSTGCGVPANATAVATTITTLATHNGYLKAWSYGTSAPATSYMNFGTSFAASSGGVIPLAHSSFASIRSSVSNTGVILDITGYYVEPLRAKINFDGTLDPTAANRVTATQHLATGQYEIDFDRKVSGCDYAVTPFYVGYTVGAQPRSGNADGVFVYAESGTSFADVPFYLTVTC</sequence>
<name>A0A853DJC3_9MICO</name>
<organism evidence="2 3">
    <name type="scientific">Allobranchiibius huperziae</name>
    <dbReference type="NCBI Taxonomy" id="1874116"/>
    <lineage>
        <taxon>Bacteria</taxon>
        <taxon>Bacillati</taxon>
        <taxon>Actinomycetota</taxon>
        <taxon>Actinomycetes</taxon>
        <taxon>Micrococcales</taxon>
        <taxon>Dermacoccaceae</taxon>
        <taxon>Allobranchiibius</taxon>
    </lineage>
</organism>
<keyword evidence="1" id="KW-0732">Signal</keyword>
<reference evidence="2 3" key="1">
    <citation type="submission" date="2020-07" db="EMBL/GenBank/DDBJ databases">
        <title>Sequencing the genomes of 1000 actinobacteria strains.</title>
        <authorList>
            <person name="Klenk H.-P."/>
        </authorList>
    </citation>
    <scope>NUCLEOTIDE SEQUENCE [LARGE SCALE GENOMIC DNA]</scope>
    <source>
        <strain evidence="2 3">DSM 29531</strain>
    </source>
</reference>
<dbReference type="AlphaFoldDB" id="A0A853DJC3"/>
<dbReference type="EMBL" id="JACCFW010000001">
    <property type="protein sequence ID" value="NYJ76133.1"/>
    <property type="molecule type" value="Genomic_DNA"/>
</dbReference>